<evidence type="ECO:0000313" key="3">
    <source>
        <dbReference type="Proteomes" id="UP000009145"/>
    </source>
</evidence>
<dbReference type="Proteomes" id="UP000009145">
    <property type="component" value="Chromosome"/>
</dbReference>
<keyword evidence="3" id="KW-1185">Reference proteome</keyword>
<reference evidence="2 3" key="1">
    <citation type="journal article" date="2012" name="J. Bacteriol.">
        <title>Complete genome sequences of Methylophaga sp. strain JAM1 and Methylophaga sp. strain JAM7.</title>
        <authorList>
            <person name="Villeneuve C."/>
            <person name="Martineau C."/>
            <person name="Mauffrey F."/>
            <person name="Villemur R."/>
        </authorList>
    </citation>
    <scope>NUCLEOTIDE SEQUENCE [LARGE SCALE GENOMIC DNA]</scope>
    <source>
        <strain evidence="2 3">JAM7</strain>
    </source>
</reference>
<dbReference type="InterPro" id="IPR001509">
    <property type="entry name" value="Epimerase_deHydtase"/>
</dbReference>
<protein>
    <submittedName>
        <fullName evidence="2">NAD dependent epimerase/dehydratase family protein</fullName>
    </submittedName>
</protein>
<proteinExistence type="predicted"/>
<accession>I1YG61</accession>
<dbReference type="InterPro" id="IPR036291">
    <property type="entry name" value="NAD(P)-bd_dom_sf"/>
</dbReference>
<name>I1YG61_METFJ</name>
<dbReference type="RefSeq" id="WP_014703325.1">
    <property type="nucleotide sequence ID" value="NC_017856.1"/>
</dbReference>
<dbReference type="STRING" id="754477.Q7C_733"/>
<gene>
    <name evidence="2" type="ordered locus">Q7C_733</name>
</gene>
<sequence length="259" mass="29469">MSIEIVGNGMMARAASVMRANLPVTIFASGVSNSNEKDVSAYRREINLLERSISDNALFVYFSSYLAEDGDSKYARHKRNVETIVKQTATRYIILRLPQVVGITGNNTLMNYFVKAITREEPVLLQKHAYRSLIDVVDVMRVLQLLIDKNDINLTLAVGPEQPINVIEIFKLVEEAIGCLTRYKEIDTGSKQFANLSELKKILGNKDVLFDDQYQKRVIEKYAMELFHLNQINFQNQKNASAKNTKIQKLFSDKLEGEL</sequence>
<dbReference type="EMBL" id="CP003380">
    <property type="protein sequence ID" value="AFJ01904.1"/>
    <property type="molecule type" value="Genomic_DNA"/>
</dbReference>
<organism evidence="2 3">
    <name type="scientific">Methylophaga frappieri (strain ATCC BAA-2434 / DSM 25690 / JAM7)</name>
    <dbReference type="NCBI Taxonomy" id="754477"/>
    <lineage>
        <taxon>Bacteria</taxon>
        <taxon>Pseudomonadati</taxon>
        <taxon>Pseudomonadota</taxon>
        <taxon>Gammaproteobacteria</taxon>
        <taxon>Thiotrichales</taxon>
        <taxon>Piscirickettsiaceae</taxon>
        <taxon>Methylophaga</taxon>
    </lineage>
</organism>
<dbReference type="eggNOG" id="COG0451">
    <property type="taxonomic scope" value="Bacteria"/>
</dbReference>
<dbReference type="PATRIC" id="fig|754477.3.peg.725"/>
<dbReference type="KEGG" id="mec:Q7C_733"/>
<dbReference type="SUPFAM" id="SSF51735">
    <property type="entry name" value="NAD(P)-binding Rossmann-fold domains"/>
    <property type="match status" value="1"/>
</dbReference>
<dbReference type="HOGENOM" id="CLU_098309_0_0_6"/>
<dbReference type="AlphaFoldDB" id="I1YG61"/>
<evidence type="ECO:0000313" key="2">
    <source>
        <dbReference type="EMBL" id="AFJ01904.1"/>
    </source>
</evidence>
<dbReference type="Pfam" id="PF01370">
    <property type="entry name" value="Epimerase"/>
    <property type="match status" value="1"/>
</dbReference>
<dbReference type="Gene3D" id="3.40.50.720">
    <property type="entry name" value="NAD(P)-binding Rossmann-like Domain"/>
    <property type="match status" value="1"/>
</dbReference>
<feature type="domain" description="NAD-dependent epimerase/dehydratase" evidence="1">
    <location>
        <begin position="72"/>
        <end position="150"/>
    </location>
</feature>
<evidence type="ECO:0000259" key="1">
    <source>
        <dbReference type="Pfam" id="PF01370"/>
    </source>
</evidence>